<gene>
    <name evidence="1" type="ORF">METZ01_LOCUS143875</name>
</gene>
<evidence type="ECO:0000313" key="1">
    <source>
        <dbReference type="EMBL" id="SVA91021.1"/>
    </source>
</evidence>
<dbReference type="AlphaFoldDB" id="A0A381ZPV4"/>
<feature type="non-terminal residue" evidence="1">
    <location>
        <position position="1"/>
    </location>
</feature>
<feature type="non-terminal residue" evidence="1">
    <location>
        <position position="205"/>
    </location>
</feature>
<protein>
    <submittedName>
        <fullName evidence="1">Uncharacterized protein</fullName>
    </submittedName>
</protein>
<name>A0A381ZPV4_9ZZZZ</name>
<accession>A0A381ZPV4</accession>
<reference evidence="1" key="1">
    <citation type="submission" date="2018-05" db="EMBL/GenBank/DDBJ databases">
        <authorList>
            <person name="Lanie J.A."/>
            <person name="Ng W.-L."/>
            <person name="Kazmierczak K.M."/>
            <person name="Andrzejewski T.M."/>
            <person name="Davidsen T.M."/>
            <person name="Wayne K.J."/>
            <person name="Tettelin H."/>
            <person name="Glass J.I."/>
            <person name="Rusch D."/>
            <person name="Podicherti R."/>
            <person name="Tsui H.-C.T."/>
            <person name="Winkler M.E."/>
        </authorList>
    </citation>
    <scope>NUCLEOTIDE SEQUENCE</scope>
</reference>
<organism evidence="1">
    <name type="scientific">marine metagenome</name>
    <dbReference type="NCBI Taxonomy" id="408172"/>
    <lineage>
        <taxon>unclassified sequences</taxon>
        <taxon>metagenomes</taxon>
        <taxon>ecological metagenomes</taxon>
    </lineage>
</organism>
<sequence>VNEFRLVSPETTAGIALAIQKWADDNLHYLFDINSLIPENIAKDDNLNRYSEYYVNSSYDLLKHNLVLTFNEALFILLGLDPHNSALPPFHDLDLINYNPFSDGLTLESVFYKTRHCSALKRSVFVSKDGKINSENLIILANAEENMFFQKNSLKNIFKQKRKYTNKESASRNKEICKEWQLLSPLLDTKYQTKVQIYREIIRKQ</sequence>
<proteinExistence type="predicted"/>
<dbReference type="EMBL" id="UINC01022097">
    <property type="protein sequence ID" value="SVA91021.1"/>
    <property type="molecule type" value="Genomic_DNA"/>
</dbReference>